<feature type="region of interest" description="Disordered" evidence="1">
    <location>
        <begin position="415"/>
        <end position="442"/>
    </location>
</feature>
<evidence type="ECO:0000256" key="1">
    <source>
        <dbReference type="SAM" id="MobiDB-lite"/>
    </source>
</evidence>
<reference evidence="2 3" key="1">
    <citation type="submission" date="2021-04" db="EMBL/GenBank/DDBJ databases">
        <authorList>
            <person name="Ivanova A."/>
        </authorList>
    </citation>
    <scope>NUCLEOTIDE SEQUENCE [LARGE SCALE GENOMIC DNA]</scope>
    <source>
        <strain evidence="2 3">G18</strain>
    </source>
</reference>
<sequence>MVWPFRHKADDTPTARKSASYFFSVGLGKAGLTGAGYDKLSAEGYAQCVVAFACINRVAASVASVDLQLYRRGKGGKLAKVEGHELLKLMENPNPAQSGREFMRTLSSYYQLSGNGYVFGNGMDPSRGKSKPPAELQLLSPGKVKVEAGTGLFPKQYEYRPNQNAVTVFPVDQITGRSAVLHLKSFNPLNPWYGMSPLEAAALGVDIHNGGQQWNKRLIENGARPSGALVVNGSDGKPASLSDDQFLRLKQMMDEQFSGAGNAGRPMLLEGGLDWKEMSLNPKDMEFLEGKHSAARDIALAFGVPPQLLGIPGDNTYANYEEAKLAFWTETVLAQLGWTLDAFNRWLTPLYGEDLFLWYDEEMIPALEPLRKQKAERINAASYMTINEKRRAMGLDDVDSGDVIFVSSTSIPLELAGQVDLPEPGSPADKPDAGEPDEDEAE</sequence>
<comment type="caution">
    <text evidence="2">The sequence shown here is derived from an EMBL/GenBank/DDBJ whole genome shotgun (WGS) entry which is preliminary data.</text>
</comment>
<dbReference type="InterPro" id="IPR006427">
    <property type="entry name" value="Portal_HK97"/>
</dbReference>
<proteinExistence type="predicted"/>
<dbReference type="EMBL" id="JAGKQQ010000001">
    <property type="protein sequence ID" value="MBP3955410.1"/>
    <property type="molecule type" value="Genomic_DNA"/>
</dbReference>
<gene>
    <name evidence="2" type="ORF">J8F10_08965</name>
</gene>
<accession>A0ABS5BP18</accession>
<evidence type="ECO:0000313" key="3">
    <source>
        <dbReference type="Proteomes" id="UP000676565"/>
    </source>
</evidence>
<organism evidence="2 3">
    <name type="scientific">Gemmata palustris</name>
    <dbReference type="NCBI Taxonomy" id="2822762"/>
    <lineage>
        <taxon>Bacteria</taxon>
        <taxon>Pseudomonadati</taxon>
        <taxon>Planctomycetota</taxon>
        <taxon>Planctomycetia</taxon>
        <taxon>Gemmatales</taxon>
        <taxon>Gemmataceae</taxon>
        <taxon>Gemmata</taxon>
    </lineage>
</organism>
<evidence type="ECO:0000313" key="2">
    <source>
        <dbReference type="EMBL" id="MBP3955410.1"/>
    </source>
</evidence>
<dbReference type="InterPro" id="IPR006944">
    <property type="entry name" value="Phage/GTA_portal"/>
</dbReference>
<dbReference type="Proteomes" id="UP000676565">
    <property type="component" value="Unassembled WGS sequence"/>
</dbReference>
<dbReference type="NCBIfam" id="TIGR01537">
    <property type="entry name" value="portal_HK97"/>
    <property type="match status" value="1"/>
</dbReference>
<dbReference type="Pfam" id="PF04860">
    <property type="entry name" value="Phage_portal"/>
    <property type="match status" value="1"/>
</dbReference>
<name>A0ABS5BP18_9BACT</name>
<keyword evidence="3" id="KW-1185">Reference proteome</keyword>
<protein>
    <submittedName>
        <fullName evidence="2">Phage portal protein</fullName>
    </submittedName>
</protein>